<dbReference type="SUPFAM" id="SSF55729">
    <property type="entry name" value="Acyl-CoA N-acyltransferases (Nat)"/>
    <property type="match status" value="1"/>
</dbReference>
<gene>
    <name evidence="4" type="ORF">GRI97_00665</name>
</gene>
<keyword evidence="1 4" id="KW-0808">Transferase</keyword>
<evidence type="ECO:0000256" key="2">
    <source>
        <dbReference type="ARBA" id="ARBA00023315"/>
    </source>
</evidence>
<dbReference type="Gene3D" id="3.40.630.30">
    <property type="match status" value="1"/>
</dbReference>
<sequence length="144" mass="15941">MLTIRQSRPNDSLRAMDIWRAAVDATHHFLHPDDRAAIEAELAGFLPTAPLWLAVDRGDLALGFMLLDGAQMEALFVDPAHHGRGVGRALVDHARRLHPVLTTDVNAQNPQAAGFYARLGFVETGRSDRDSQGRPYPLIHLRYG</sequence>
<dbReference type="CDD" id="cd04301">
    <property type="entry name" value="NAT_SF"/>
    <property type="match status" value="1"/>
</dbReference>
<dbReference type="Proteomes" id="UP000469430">
    <property type="component" value="Unassembled WGS sequence"/>
</dbReference>
<proteinExistence type="predicted"/>
<dbReference type="GO" id="GO:0016747">
    <property type="term" value="F:acyltransferase activity, transferring groups other than amino-acyl groups"/>
    <property type="evidence" value="ECO:0007669"/>
    <property type="project" value="InterPro"/>
</dbReference>
<dbReference type="InterPro" id="IPR000182">
    <property type="entry name" value="GNAT_dom"/>
</dbReference>
<dbReference type="PROSITE" id="PS51186">
    <property type="entry name" value="GNAT"/>
    <property type="match status" value="1"/>
</dbReference>
<reference evidence="4 5" key="1">
    <citation type="submission" date="2019-12" db="EMBL/GenBank/DDBJ databases">
        <title>Genomic-based taxomic classification of the family Erythrobacteraceae.</title>
        <authorList>
            <person name="Xu L."/>
        </authorList>
    </citation>
    <scope>NUCLEOTIDE SEQUENCE [LARGE SCALE GENOMIC DNA]</scope>
    <source>
        <strain evidence="4 5">S36</strain>
    </source>
</reference>
<evidence type="ECO:0000259" key="3">
    <source>
        <dbReference type="PROSITE" id="PS51186"/>
    </source>
</evidence>
<dbReference type="RefSeq" id="WP_161389236.1">
    <property type="nucleotide sequence ID" value="NZ_JBHSCP010000001.1"/>
</dbReference>
<keyword evidence="5" id="KW-1185">Reference proteome</keyword>
<dbReference type="AlphaFoldDB" id="A0A6I4TQ88"/>
<dbReference type="EMBL" id="WTYJ01000001">
    <property type="protein sequence ID" value="MXO97499.1"/>
    <property type="molecule type" value="Genomic_DNA"/>
</dbReference>
<protein>
    <submittedName>
        <fullName evidence="4">Acetyltransferase</fullName>
    </submittedName>
</protein>
<dbReference type="OrthoDB" id="9797417at2"/>
<organism evidence="4 5">
    <name type="scientific">Croceibacterium xixiisoli</name>
    <dbReference type="NCBI Taxonomy" id="1476466"/>
    <lineage>
        <taxon>Bacteria</taxon>
        <taxon>Pseudomonadati</taxon>
        <taxon>Pseudomonadota</taxon>
        <taxon>Alphaproteobacteria</taxon>
        <taxon>Sphingomonadales</taxon>
        <taxon>Erythrobacteraceae</taxon>
        <taxon>Croceibacterium</taxon>
    </lineage>
</organism>
<comment type="caution">
    <text evidence="4">The sequence shown here is derived from an EMBL/GenBank/DDBJ whole genome shotgun (WGS) entry which is preliminary data.</text>
</comment>
<name>A0A6I4TQ88_9SPHN</name>
<dbReference type="PANTHER" id="PTHR43800">
    <property type="entry name" value="PEPTIDYL-LYSINE N-ACETYLTRANSFERASE YJAB"/>
    <property type="match status" value="1"/>
</dbReference>
<evidence type="ECO:0000313" key="5">
    <source>
        <dbReference type="Proteomes" id="UP000469430"/>
    </source>
</evidence>
<dbReference type="NCBIfam" id="NF007807">
    <property type="entry name" value="PRK10514.1"/>
    <property type="match status" value="1"/>
</dbReference>
<accession>A0A6I4TQ88</accession>
<feature type="domain" description="N-acetyltransferase" evidence="3">
    <location>
        <begin position="2"/>
        <end position="144"/>
    </location>
</feature>
<dbReference type="PANTHER" id="PTHR43800:SF1">
    <property type="entry name" value="PEPTIDYL-LYSINE N-ACETYLTRANSFERASE YJAB"/>
    <property type="match status" value="1"/>
</dbReference>
<dbReference type="InterPro" id="IPR016181">
    <property type="entry name" value="Acyl_CoA_acyltransferase"/>
</dbReference>
<evidence type="ECO:0000313" key="4">
    <source>
        <dbReference type="EMBL" id="MXO97499.1"/>
    </source>
</evidence>
<keyword evidence="2" id="KW-0012">Acyltransferase</keyword>
<evidence type="ECO:0000256" key="1">
    <source>
        <dbReference type="ARBA" id="ARBA00022679"/>
    </source>
</evidence>
<dbReference type="Pfam" id="PF13508">
    <property type="entry name" value="Acetyltransf_7"/>
    <property type="match status" value="1"/>
</dbReference>